<dbReference type="InterPro" id="IPR016135">
    <property type="entry name" value="UBQ-conjugating_enzyme/RWD"/>
</dbReference>
<evidence type="ECO:0000256" key="4">
    <source>
        <dbReference type="ARBA" id="ARBA00022786"/>
    </source>
</evidence>
<protein>
    <recommendedName>
        <fullName evidence="1">E2 ubiquitin-conjugating enzyme</fullName>
        <ecNumber evidence="1">2.3.2.23</ecNumber>
    </recommendedName>
</protein>
<dbReference type="PROSITE" id="PS50127">
    <property type="entry name" value="UBC_2"/>
    <property type="match status" value="1"/>
</dbReference>
<keyword evidence="4" id="KW-0833">Ubl conjugation pathway</keyword>
<dbReference type="FunFam" id="3.10.110.10:FF:000028">
    <property type="entry name" value="Probable ubiquitin-conjugating enzyme E2 23"/>
    <property type="match status" value="1"/>
</dbReference>
<dbReference type="OMA" id="AMDYNDT"/>
<evidence type="ECO:0000259" key="6">
    <source>
        <dbReference type="PROSITE" id="PS50127"/>
    </source>
</evidence>
<accession>A0A200QWS6</accession>
<dbReference type="EMBL" id="MVGT01000940">
    <property type="protein sequence ID" value="OVA14924.1"/>
    <property type="molecule type" value="Genomic_DNA"/>
</dbReference>
<keyword evidence="8" id="KW-1185">Reference proteome</keyword>
<dbReference type="Gene3D" id="3.10.110.10">
    <property type="entry name" value="Ubiquitin Conjugating Enzyme"/>
    <property type="match status" value="1"/>
</dbReference>
<dbReference type="FunCoup" id="A0A200QWS6">
    <property type="interactions" value="1127"/>
</dbReference>
<dbReference type="Proteomes" id="UP000195402">
    <property type="component" value="Unassembled WGS sequence"/>
</dbReference>
<evidence type="ECO:0000313" key="8">
    <source>
        <dbReference type="Proteomes" id="UP000195402"/>
    </source>
</evidence>
<proteinExistence type="predicted"/>
<dbReference type="Pfam" id="PF00179">
    <property type="entry name" value="UQ_con"/>
    <property type="match status" value="1"/>
</dbReference>
<evidence type="ECO:0000256" key="3">
    <source>
        <dbReference type="ARBA" id="ARBA00022741"/>
    </source>
</evidence>
<dbReference type="STRING" id="56857.A0A200QWS6"/>
<dbReference type="AlphaFoldDB" id="A0A200QWS6"/>
<evidence type="ECO:0000256" key="1">
    <source>
        <dbReference type="ARBA" id="ARBA00012486"/>
    </source>
</evidence>
<gene>
    <name evidence="7" type="ORF">BVC80_8951g27</name>
</gene>
<comment type="caution">
    <text evidence="7">The sequence shown here is derived from an EMBL/GenBank/DDBJ whole genome shotgun (WGS) entry which is preliminary data.</text>
</comment>
<evidence type="ECO:0000313" key="7">
    <source>
        <dbReference type="EMBL" id="OVA14924.1"/>
    </source>
</evidence>
<keyword evidence="3" id="KW-0547">Nucleotide-binding</keyword>
<dbReference type="OrthoDB" id="47801at2759"/>
<dbReference type="SMART" id="SM00212">
    <property type="entry name" value="UBCc"/>
    <property type="match status" value="1"/>
</dbReference>
<dbReference type="InParanoid" id="A0A200QWS6"/>
<dbReference type="GO" id="GO:0061631">
    <property type="term" value="F:ubiquitin conjugating enzyme activity"/>
    <property type="evidence" value="ECO:0007669"/>
    <property type="project" value="UniProtKB-EC"/>
</dbReference>
<feature type="domain" description="UBC core" evidence="6">
    <location>
        <begin position="252"/>
        <end position="411"/>
    </location>
</feature>
<organism evidence="7 8">
    <name type="scientific">Macleaya cordata</name>
    <name type="common">Five-seeded plume-poppy</name>
    <name type="synonym">Bocconia cordata</name>
    <dbReference type="NCBI Taxonomy" id="56857"/>
    <lineage>
        <taxon>Eukaryota</taxon>
        <taxon>Viridiplantae</taxon>
        <taxon>Streptophyta</taxon>
        <taxon>Embryophyta</taxon>
        <taxon>Tracheophyta</taxon>
        <taxon>Spermatophyta</taxon>
        <taxon>Magnoliopsida</taxon>
        <taxon>Ranunculales</taxon>
        <taxon>Papaveraceae</taxon>
        <taxon>Papaveroideae</taxon>
        <taxon>Macleaya</taxon>
    </lineage>
</organism>
<dbReference type="PANTHER" id="PTHR46116">
    <property type="entry name" value="(E3-INDEPENDENT) E2 UBIQUITIN-CONJUGATING ENZYME"/>
    <property type="match status" value="1"/>
</dbReference>
<dbReference type="PANTHER" id="PTHR46116:SF41">
    <property type="entry name" value="UBIQUITIN-CONJUGATING ENZYME E2 25-RELATED"/>
    <property type="match status" value="1"/>
</dbReference>
<evidence type="ECO:0000256" key="2">
    <source>
        <dbReference type="ARBA" id="ARBA00022679"/>
    </source>
</evidence>
<dbReference type="CDD" id="cd23837">
    <property type="entry name" value="UBCc_UBE2O"/>
    <property type="match status" value="1"/>
</dbReference>
<reference evidence="7 8" key="1">
    <citation type="journal article" date="2017" name="Mol. Plant">
        <title>The Genome of Medicinal Plant Macleaya cordata Provides New Insights into Benzylisoquinoline Alkaloids Metabolism.</title>
        <authorList>
            <person name="Liu X."/>
            <person name="Liu Y."/>
            <person name="Huang P."/>
            <person name="Ma Y."/>
            <person name="Qing Z."/>
            <person name="Tang Q."/>
            <person name="Cao H."/>
            <person name="Cheng P."/>
            <person name="Zheng Y."/>
            <person name="Yuan Z."/>
            <person name="Zhou Y."/>
            <person name="Liu J."/>
            <person name="Tang Z."/>
            <person name="Zhuo Y."/>
            <person name="Zhang Y."/>
            <person name="Yu L."/>
            <person name="Huang J."/>
            <person name="Yang P."/>
            <person name="Peng Q."/>
            <person name="Zhang J."/>
            <person name="Jiang W."/>
            <person name="Zhang Z."/>
            <person name="Lin K."/>
            <person name="Ro D.K."/>
            <person name="Chen X."/>
            <person name="Xiong X."/>
            <person name="Shang Y."/>
            <person name="Huang S."/>
            <person name="Zeng J."/>
        </authorList>
    </citation>
    <scope>NUCLEOTIDE SEQUENCE [LARGE SCALE GENOMIC DNA]</scope>
    <source>
        <strain evidence="8">cv. BLH2017</strain>
        <tissue evidence="7">Root</tissue>
    </source>
</reference>
<keyword evidence="5" id="KW-0067">ATP-binding</keyword>
<dbReference type="EC" id="2.3.2.23" evidence="1"/>
<keyword evidence="2" id="KW-0808">Transferase</keyword>
<name>A0A200QWS6_MACCD</name>
<sequence length="537" mass="59990">METPPYLRYVNRKSKIQFYPPNSSRNDVEVIDVMEASSSSSSSNKKLKQIQVVPDIIDIDGDDDPAGVLFIGEKFSTDNKGKATRMEYDNSLEDSLVHQNVFPTSAAAELMSGVSLSSLKSLETEFEDPDDLDDVTSDFDMDAASDDYDFIPYDETLHLQAQFDAVDLPPDCEASIPLFPWLENPASSQKKPASTSSFTVSNQLSSCNGKEDEEDEALMKFRLFKQFDTVQDFSDHHYVNKAVSKSKKAPLKWTKTIQQEWKILKKDLPDAIFVRVYEERMDLLRAVIIGAAGTPYHDGLFFFDIYFPSDYPDVPPEVYYHSGGLRLNPNLYNCGKVCLSLLNTWPGDDPTQKWTPGKSTILQVLLSIQALVLNAKPYFNEPGYERSIGKKDGEKKAQDYNENTFILSCKTMLYTLRRPPKHFEDFIVGHFRTRAYTILVACKAYIEGAQVGCVVGEGVQDVDEGDKSGSVSFKSAVGSMAGSLVPAFIQNGAKDCEQFIPLGDGFRLTQANYTNILRPSFYKQGEAVVGTSTDFNS</sequence>
<evidence type="ECO:0000256" key="5">
    <source>
        <dbReference type="ARBA" id="ARBA00022840"/>
    </source>
</evidence>
<dbReference type="GO" id="GO:0005524">
    <property type="term" value="F:ATP binding"/>
    <property type="evidence" value="ECO:0007669"/>
    <property type="project" value="UniProtKB-KW"/>
</dbReference>
<dbReference type="SUPFAM" id="SSF54495">
    <property type="entry name" value="UBC-like"/>
    <property type="match status" value="1"/>
</dbReference>
<dbReference type="InterPro" id="IPR000608">
    <property type="entry name" value="UBC"/>
</dbReference>